<feature type="compositionally biased region" description="Basic and acidic residues" evidence="1">
    <location>
        <begin position="57"/>
        <end position="76"/>
    </location>
</feature>
<feature type="compositionally biased region" description="Polar residues" evidence="1">
    <location>
        <begin position="1"/>
        <end position="10"/>
    </location>
</feature>
<evidence type="ECO:0000256" key="1">
    <source>
        <dbReference type="SAM" id="MobiDB-lite"/>
    </source>
</evidence>
<gene>
    <name evidence="2" type="ORF">NTJ_05678</name>
</gene>
<keyword evidence="3" id="KW-1185">Reference proteome</keyword>
<protein>
    <submittedName>
        <fullName evidence="2">Uncharacterized protein</fullName>
    </submittedName>
</protein>
<reference evidence="2 3" key="1">
    <citation type="submission" date="2023-09" db="EMBL/GenBank/DDBJ databases">
        <title>Nesidiocoris tenuis whole genome shotgun sequence.</title>
        <authorList>
            <person name="Shibata T."/>
            <person name="Shimoda M."/>
            <person name="Kobayashi T."/>
            <person name="Uehara T."/>
        </authorList>
    </citation>
    <scope>NUCLEOTIDE SEQUENCE [LARGE SCALE GENOMIC DNA]</scope>
    <source>
        <strain evidence="2 3">Japan</strain>
    </source>
</reference>
<feature type="region of interest" description="Disordered" evidence="1">
    <location>
        <begin position="49"/>
        <end position="76"/>
    </location>
</feature>
<dbReference type="Proteomes" id="UP001307889">
    <property type="component" value="Chromosome 4"/>
</dbReference>
<evidence type="ECO:0000313" key="2">
    <source>
        <dbReference type="EMBL" id="BES92868.1"/>
    </source>
</evidence>
<name>A0ABN7ALE8_9HEMI</name>
<accession>A0ABN7ALE8</accession>
<sequence>MIGSSKSQESSNRDAESQTNASLDRNVAASERNSLITLFNDKSEFGLRKQSNNSEVDNSKQLEITDERPSSKDESNLKFPNWLSLKQISKSVKYALANFLPESPVDTISKNWNQSRHGGNSSTFKSMYPIVLEGISVLANRLTNDQDEEDPIEDSAINGLMNTINEALKFDDMPAEDQSNPAQTRHGKGGNAFKGIEKLIESGFLKNAVSLVGQVLKDDDFQNITSHLMNKSDVKILFNKVSDVLQTTVSGLENAVKHQDLFLAMAKSTNGSSSPIDLANIVSQYVSKNGTAIGGDLSDNPLLQSAIVAKALAKSPVARLGALDESVKKLVTSSMEGAMSRIRIGENGQIQMSSGMRKMLEKMVEEHEKSSNGTTDGSSDSIMNMIQLVVKSGSIKEINPVDTGPVKRRNVTRHSPLHQKFQQKYGKSGGYATSVQSGLHHTLVGMLLLIVLPMVR</sequence>
<feature type="region of interest" description="Disordered" evidence="1">
    <location>
        <begin position="1"/>
        <end position="27"/>
    </location>
</feature>
<organism evidence="2 3">
    <name type="scientific">Nesidiocoris tenuis</name>
    <dbReference type="NCBI Taxonomy" id="355587"/>
    <lineage>
        <taxon>Eukaryota</taxon>
        <taxon>Metazoa</taxon>
        <taxon>Ecdysozoa</taxon>
        <taxon>Arthropoda</taxon>
        <taxon>Hexapoda</taxon>
        <taxon>Insecta</taxon>
        <taxon>Pterygota</taxon>
        <taxon>Neoptera</taxon>
        <taxon>Paraneoptera</taxon>
        <taxon>Hemiptera</taxon>
        <taxon>Heteroptera</taxon>
        <taxon>Panheteroptera</taxon>
        <taxon>Cimicomorpha</taxon>
        <taxon>Miridae</taxon>
        <taxon>Dicyphina</taxon>
        <taxon>Nesidiocoris</taxon>
    </lineage>
</organism>
<dbReference type="EMBL" id="AP028912">
    <property type="protein sequence ID" value="BES92868.1"/>
    <property type="molecule type" value="Genomic_DNA"/>
</dbReference>
<proteinExistence type="predicted"/>
<evidence type="ECO:0000313" key="3">
    <source>
        <dbReference type="Proteomes" id="UP001307889"/>
    </source>
</evidence>